<feature type="transmembrane region" description="Helical" evidence="7">
    <location>
        <begin position="321"/>
        <end position="341"/>
    </location>
</feature>
<feature type="transmembrane region" description="Helical" evidence="7">
    <location>
        <begin position="256"/>
        <end position="280"/>
    </location>
</feature>
<comment type="subcellular location">
    <subcellularLocation>
        <location evidence="1">Cell membrane</location>
        <topology evidence="1">Multi-pass membrane protein</topology>
    </subcellularLocation>
</comment>
<evidence type="ECO:0000256" key="2">
    <source>
        <dbReference type="ARBA" id="ARBA00022475"/>
    </source>
</evidence>
<sequence length="382" mass="40648">MFESLDSLRQSGFRSLFALLGIAVGCAAVTALLNIGHSAANEATDTFKRLGTNTLVVSFSPLSGSVGPSAVAPDWKALTVELTEIEYVAPVVMHSARIRHAGRDTDVSIVGTTQDLAPVMGLRADRGRLLSDFDRCSTYVVVGAGVARGLALELGSRLQVAGYLLEVIGILANQPFNPLLPVDVDESVFLPIEGIRRMRPAPGIGNVIVQAHDTADLAQTASTLKRYLDHASRGYQVDVQVPRQLLEALSRQANTFAYLLAGVGGIALLVGGVGVMNVMLMGVRERRREIGVRMALGARASDIRNLFLAEAAGLCLSRSTLGAIGGLLFAYAFVCFSGWTFRLSPVSLPLGISSSLAIGLFFGWYPALLAARLRPVQALRDD</sequence>
<dbReference type="PANTHER" id="PTHR30572:SF4">
    <property type="entry name" value="ABC TRANSPORTER PERMEASE YTRF"/>
    <property type="match status" value="1"/>
</dbReference>
<dbReference type="InterPro" id="IPR050250">
    <property type="entry name" value="Macrolide_Exporter_MacB"/>
</dbReference>
<evidence type="ECO:0000256" key="7">
    <source>
        <dbReference type="SAM" id="Phobius"/>
    </source>
</evidence>
<evidence type="ECO:0000313" key="10">
    <source>
        <dbReference type="EMBL" id="MDF3842569.1"/>
    </source>
</evidence>
<evidence type="ECO:0000256" key="3">
    <source>
        <dbReference type="ARBA" id="ARBA00022692"/>
    </source>
</evidence>
<dbReference type="AlphaFoldDB" id="A0AAW6P723"/>
<dbReference type="RefSeq" id="WP_276214593.1">
    <property type="nucleotide sequence ID" value="NZ_JARJLR010000225.1"/>
</dbReference>
<gene>
    <name evidence="10" type="ORF">P3W55_12705</name>
</gene>
<feature type="transmembrane region" description="Helical" evidence="7">
    <location>
        <begin position="12"/>
        <end position="33"/>
    </location>
</feature>
<dbReference type="Pfam" id="PF12704">
    <property type="entry name" value="MacB_PCD"/>
    <property type="match status" value="1"/>
</dbReference>
<feature type="transmembrane region" description="Helical" evidence="7">
    <location>
        <begin position="347"/>
        <end position="371"/>
    </location>
</feature>
<evidence type="ECO:0000259" key="8">
    <source>
        <dbReference type="Pfam" id="PF02687"/>
    </source>
</evidence>
<keyword evidence="4 7" id="KW-1133">Transmembrane helix</keyword>
<accession>A0AAW6P723</accession>
<name>A0AAW6P723_9PSED</name>
<protein>
    <submittedName>
        <fullName evidence="10">ABC transporter permease</fullName>
    </submittedName>
</protein>
<dbReference type="InterPro" id="IPR003838">
    <property type="entry name" value="ABC3_permease_C"/>
</dbReference>
<keyword evidence="2" id="KW-1003">Cell membrane</keyword>
<dbReference type="Pfam" id="PF02687">
    <property type="entry name" value="FtsX"/>
    <property type="match status" value="1"/>
</dbReference>
<proteinExistence type="inferred from homology"/>
<dbReference type="Proteomes" id="UP001220662">
    <property type="component" value="Unassembled WGS sequence"/>
</dbReference>
<feature type="domain" description="MacB-like periplasmic core" evidence="9">
    <location>
        <begin position="15"/>
        <end position="226"/>
    </location>
</feature>
<feature type="domain" description="ABC3 transporter permease C-terminal" evidence="8">
    <location>
        <begin position="263"/>
        <end position="373"/>
    </location>
</feature>
<organism evidence="10 11">
    <name type="scientific">Pseudomonas citronellolis</name>
    <dbReference type="NCBI Taxonomy" id="53408"/>
    <lineage>
        <taxon>Bacteria</taxon>
        <taxon>Pseudomonadati</taxon>
        <taxon>Pseudomonadota</taxon>
        <taxon>Gammaproteobacteria</taxon>
        <taxon>Pseudomonadales</taxon>
        <taxon>Pseudomonadaceae</taxon>
        <taxon>Pseudomonas</taxon>
    </lineage>
</organism>
<reference evidence="10" key="1">
    <citation type="submission" date="2023-03" db="EMBL/GenBank/DDBJ databases">
        <title>Draft assemblies of triclosan tolerant bacteria isolated from returned activated sludge.</title>
        <authorList>
            <person name="Van Hamelsveld S."/>
        </authorList>
    </citation>
    <scope>NUCLEOTIDE SEQUENCE</scope>
    <source>
        <strain evidence="10">GW210015_S63</strain>
    </source>
</reference>
<evidence type="ECO:0000256" key="4">
    <source>
        <dbReference type="ARBA" id="ARBA00022989"/>
    </source>
</evidence>
<dbReference type="PANTHER" id="PTHR30572">
    <property type="entry name" value="MEMBRANE COMPONENT OF TRANSPORTER-RELATED"/>
    <property type="match status" value="1"/>
</dbReference>
<dbReference type="EMBL" id="JARJLR010000225">
    <property type="protein sequence ID" value="MDF3842569.1"/>
    <property type="molecule type" value="Genomic_DNA"/>
</dbReference>
<comment type="similarity">
    <text evidence="6">Belongs to the ABC-4 integral membrane protein family.</text>
</comment>
<evidence type="ECO:0000259" key="9">
    <source>
        <dbReference type="Pfam" id="PF12704"/>
    </source>
</evidence>
<dbReference type="GO" id="GO:0022857">
    <property type="term" value="F:transmembrane transporter activity"/>
    <property type="evidence" value="ECO:0007669"/>
    <property type="project" value="TreeGrafter"/>
</dbReference>
<evidence type="ECO:0000256" key="5">
    <source>
        <dbReference type="ARBA" id="ARBA00023136"/>
    </source>
</evidence>
<keyword evidence="5 7" id="KW-0472">Membrane</keyword>
<evidence type="ECO:0000256" key="6">
    <source>
        <dbReference type="ARBA" id="ARBA00038076"/>
    </source>
</evidence>
<keyword evidence="3 7" id="KW-0812">Transmembrane</keyword>
<evidence type="ECO:0000313" key="11">
    <source>
        <dbReference type="Proteomes" id="UP001220662"/>
    </source>
</evidence>
<dbReference type="GO" id="GO:0005886">
    <property type="term" value="C:plasma membrane"/>
    <property type="evidence" value="ECO:0007669"/>
    <property type="project" value="UniProtKB-SubCell"/>
</dbReference>
<evidence type="ECO:0000256" key="1">
    <source>
        <dbReference type="ARBA" id="ARBA00004651"/>
    </source>
</evidence>
<dbReference type="InterPro" id="IPR025857">
    <property type="entry name" value="MacB_PCD"/>
</dbReference>
<comment type="caution">
    <text evidence="10">The sequence shown here is derived from an EMBL/GenBank/DDBJ whole genome shotgun (WGS) entry which is preliminary data.</text>
</comment>